<dbReference type="PANTHER" id="PTHR48105">
    <property type="entry name" value="THIOREDOXIN REDUCTASE 1-RELATED-RELATED"/>
    <property type="match status" value="1"/>
</dbReference>
<dbReference type="eggNOG" id="COG0492">
    <property type="taxonomic scope" value="Bacteria"/>
</dbReference>
<evidence type="ECO:0000259" key="5">
    <source>
        <dbReference type="Pfam" id="PF07992"/>
    </source>
</evidence>
<dbReference type="STRING" id="997296.PB1_07647"/>
<evidence type="ECO:0000313" key="7">
    <source>
        <dbReference type="Proteomes" id="UP000010523"/>
    </source>
</evidence>
<dbReference type="AlphaFoldDB" id="I3E146"/>
<keyword evidence="3" id="KW-0285">Flavoprotein</keyword>
<reference evidence="6 7" key="1">
    <citation type="journal article" date="2012" name="Appl. Environ. Microbiol.">
        <title>Genome Sequence of Thermotolerant Bacillus methanolicus: Features and Regulation Related to Methylotrophy and Production of L-Lysine and L-Glutamate from Methanol.</title>
        <authorList>
            <person name="Heggeset T.M."/>
            <person name="Krog A."/>
            <person name="Balzer S."/>
            <person name="Wentzel A."/>
            <person name="Ellingsen T.E."/>
            <person name="Brautaset T."/>
        </authorList>
    </citation>
    <scope>NUCLEOTIDE SEQUENCE [LARGE SCALE GENOMIC DNA]</scope>
    <source>
        <strain evidence="6 7">PB1</strain>
    </source>
</reference>
<dbReference type="SUPFAM" id="SSF51905">
    <property type="entry name" value="FAD/NAD(P)-binding domain"/>
    <property type="match status" value="1"/>
</dbReference>
<protein>
    <submittedName>
        <fullName evidence="6">FAD-dependent pyridine nucleotide-disulfide oxidoreductase</fullName>
    </submittedName>
</protein>
<organism evidence="6 7">
    <name type="scientific">Bacillus methanolicus PB1</name>
    <dbReference type="NCBI Taxonomy" id="997296"/>
    <lineage>
        <taxon>Bacteria</taxon>
        <taxon>Bacillati</taxon>
        <taxon>Bacillota</taxon>
        <taxon>Bacilli</taxon>
        <taxon>Bacillales</taxon>
        <taxon>Bacillaceae</taxon>
        <taxon>Bacillus</taxon>
    </lineage>
</organism>
<evidence type="ECO:0000256" key="3">
    <source>
        <dbReference type="ARBA" id="ARBA00022630"/>
    </source>
</evidence>
<sequence>MKGGDHVIYDCLIIGGGIAGLQSSILLGRYDHNVLVIDSNDGRSNICNGYHNILGWPDGISGPELRNIGKKQAESFGVNFVDDKIEKAESIDGNFVLSGKDGSKYTGKRLLITTGVMDRIPNFPELFPCLGLSVFVCPDCDGYEVKNKRTIVLGSGNPGANMALTLYYWTKELIYINHEQAEVDEKVLEKLKVKNIEYINVPIQEVMADGENFQGVKLANGENVMSTRAFIAFGGKEVRSDLARQLGVEVLENKHILVDSRTKMTNIQNVWAAGDVVAHSEKAVIAMGEGAQAAIWIHKSLLN</sequence>
<feature type="domain" description="FAD/NAD(P)-binding" evidence="5">
    <location>
        <begin position="9"/>
        <end position="290"/>
    </location>
</feature>
<accession>I3E146</accession>
<proteinExistence type="predicted"/>
<dbReference type="PRINTS" id="PR00469">
    <property type="entry name" value="PNDRDTASEII"/>
</dbReference>
<dbReference type="Pfam" id="PF07992">
    <property type="entry name" value="Pyr_redox_2"/>
    <property type="match status" value="1"/>
</dbReference>
<comment type="caution">
    <text evidence="6">The sequence shown here is derived from an EMBL/GenBank/DDBJ whole genome shotgun (WGS) entry which is preliminary data.</text>
</comment>
<dbReference type="InterPro" id="IPR036188">
    <property type="entry name" value="FAD/NAD-bd_sf"/>
</dbReference>
<evidence type="ECO:0000256" key="2">
    <source>
        <dbReference type="ARBA" id="ARBA00011738"/>
    </source>
</evidence>
<dbReference type="PRINTS" id="PR00368">
    <property type="entry name" value="FADPNR"/>
</dbReference>
<dbReference type="PATRIC" id="fig|997296.3.peg.1625"/>
<comment type="cofactor">
    <cofactor evidence="1">
        <name>FAD</name>
        <dbReference type="ChEBI" id="CHEBI:57692"/>
    </cofactor>
</comment>
<evidence type="ECO:0000313" key="6">
    <source>
        <dbReference type="EMBL" id="EIJ80217.1"/>
    </source>
</evidence>
<dbReference type="InterPro" id="IPR023753">
    <property type="entry name" value="FAD/NAD-binding_dom"/>
</dbReference>
<evidence type="ECO:0000256" key="4">
    <source>
        <dbReference type="ARBA" id="ARBA00023002"/>
    </source>
</evidence>
<dbReference type="EMBL" id="AFEU01000002">
    <property type="protein sequence ID" value="EIJ80217.1"/>
    <property type="molecule type" value="Genomic_DNA"/>
</dbReference>
<keyword evidence="4" id="KW-0560">Oxidoreductase</keyword>
<dbReference type="GO" id="GO:0016491">
    <property type="term" value="F:oxidoreductase activity"/>
    <property type="evidence" value="ECO:0007669"/>
    <property type="project" value="UniProtKB-KW"/>
</dbReference>
<gene>
    <name evidence="6" type="ORF">PB1_07647</name>
</gene>
<keyword evidence="7" id="KW-1185">Reference proteome</keyword>
<dbReference type="Gene3D" id="3.50.50.60">
    <property type="entry name" value="FAD/NAD(P)-binding domain"/>
    <property type="match status" value="2"/>
</dbReference>
<evidence type="ECO:0000256" key="1">
    <source>
        <dbReference type="ARBA" id="ARBA00001974"/>
    </source>
</evidence>
<dbReference type="InterPro" id="IPR050097">
    <property type="entry name" value="Ferredoxin-NADP_redctase_2"/>
</dbReference>
<name>I3E146_BACMT</name>
<dbReference type="Proteomes" id="UP000010523">
    <property type="component" value="Unassembled WGS sequence"/>
</dbReference>
<comment type="subunit">
    <text evidence="2">Homodimer.</text>
</comment>